<dbReference type="GO" id="GO:0005741">
    <property type="term" value="C:mitochondrial outer membrane"/>
    <property type="evidence" value="ECO:0007669"/>
    <property type="project" value="TreeGrafter"/>
</dbReference>
<dbReference type="GO" id="GO:0070189">
    <property type="term" value="P:kynurenine metabolic process"/>
    <property type="evidence" value="ECO:0007669"/>
    <property type="project" value="TreeGrafter"/>
</dbReference>
<dbReference type="GO" id="GO:0004502">
    <property type="term" value="F:kynurenine 3-monooxygenase activity"/>
    <property type="evidence" value="ECO:0007669"/>
    <property type="project" value="TreeGrafter"/>
</dbReference>
<keyword evidence="3" id="KW-0274">FAD</keyword>
<keyword evidence="4" id="KW-0560">Oxidoreductase</keyword>
<evidence type="ECO:0000313" key="5">
    <source>
        <dbReference type="Proteomes" id="UP000887566"/>
    </source>
</evidence>
<dbReference type="WBParaSite" id="PSAMB.scaffold940size38362.g9976.t1">
    <property type="protein sequence ID" value="PSAMB.scaffold940size38362.g9976.t1"/>
    <property type="gene ID" value="PSAMB.scaffold940size38362.g9976"/>
</dbReference>
<reference evidence="6" key="1">
    <citation type="submission" date="2022-11" db="UniProtKB">
        <authorList>
            <consortium name="WormBaseParasite"/>
        </authorList>
    </citation>
    <scope>IDENTIFICATION</scope>
</reference>
<evidence type="ECO:0000256" key="2">
    <source>
        <dbReference type="ARBA" id="ARBA00022630"/>
    </source>
</evidence>
<keyword evidence="5" id="KW-1185">Reference proteome</keyword>
<accession>A0A914XLT2</accession>
<evidence type="ECO:0000256" key="4">
    <source>
        <dbReference type="ARBA" id="ARBA00023002"/>
    </source>
</evidence>
<dbReference type="AlphaFoldDB" id="A0A914XLT2"/>
<sequence length="99" mass="11700">MYNYQELRDLVNHAGFKLRKKFDLAMNRLMPNFWVPLYGMVTFSRIPYHQVIIDKKWQDKVISHTVNTVKVCGLLAIGFYAVCKLKEANKLPTVRLEWP</sequence>
<organism evidence="5 6">
    <name type="scientific">Plectus sambesii</name>
    <dbReference type="NCBI Taxonomy" id="2011161"/>
    <lineage>
        <taxon>Eukaryota</taxon>
        <taxon>Metazoa</taxon>
        <taxon>Ecdysozoa</taxon>
        <taxon>Nematoda</taxon>
        <taxon>Chromadorea</taxon>
        <taxon>Plectida</taxon>
        <taxon>Plectina</taxon>
        <taxon>Plectoidea</taxon>
        <taxon>Plectidae</taxon>
        <taxon>Plectus</taxon>
    </lineage>
</organism>
<proteinExistence type="predicted"/>
<keyword evidence="2" id="KW-0285">Flavoprotein</keyword>
<name>A0A914XLT2_9BILA</name>
<protein>
    <submittedName>
        <fullName evidence="6">Uncharacterized protein</fullName>
    </submittedName>
</protein>
<comment type="cofactor">
    <cofactor evidence="1">
        <name>FAD</name>
        <dbReference type="ChEBI" id="CHEBI:57692"/>
    </cofactor>
</comment>
<evidence type="ECO:0000256" key="3">
    <source>
        <dbReference type="ARBA" id="ARBA00022827"/>
    </source>
</evidence>
<dbReference type="PANTHER" id="PTHR46028">
    <property type="entry name" value="KYNURENINE 3-MONOOXYGENASE"/>
    <property type="match status" value="1"/>
</dbReference>
<evidence type="ECO:0000256" key="1">
    <source>
        <dbReference type="ARBA" id="ARBA00001974"/>
    </source>
</evidence>
<dbReference type="Proteomes" id="UP000887566">
    <property type="component" value="Unplaced"/>
</dbReference>
<dbReference type="PANTHER" id="PTHR46028:SF2">
    <property type="entry name" value="KYNURENINE 3-MONOOXYGENASE"/>
    <property type="match status" value="1"/>
</dbReference>
<evidence type="ECO:0000313" key="6">
    <source>
        <dbReference type="WBParaSite" id="PSAMB.scaffold940size38362.g9976.t1"/>
    </source>
</evidence>